<feature type="binding site" evidence="9 12">
    <location>
        <position position="203"/>
    </location>
    <ligand>
        <name>substrate</name>
    </ligand>
</feature>
<feature type="active site" description="Phosphoserine intermediate" evidence="9 11">
    <location>
        <position position="74"/>
    </location>
</feature>
<dbReference type="FunFam" id="3.40.1450.10:FF:000002">
    <property type="entry name" value="2,3-bisphosphoglycerate-independent phosphoglycerate mutase"/>
    <property type="match status" value="1"/>
</dbReference>
<dbReference type="RefSeq" id="WP_158467137.1">
    <property type="nucleotide sequence ID" value="NZ_QJUE01000005.1"/>
</dbReference>
<feature type="binding site" evidence="9 12">
    <location>
        <begin position="165"/>
        <end position="166"/>
    </location>
    <ligand>
        <name>substrate</name>
    </ligand>
</feature>
<dbReference type="OrthoDB" id="9800863at2"/>
<comment type="cofactor">
    <cofactor evidence="9">
        <name>Mn(2+)</name>
        <dbReference type="ChEBI" id="CHEBI:29035"/>
    </cofactor>
    <text evidence="9">Binds 2 manganese ions per subunit.</text>
</comment>
<protein>
    <recommendedName>
        <fullName evidence="9 10">2,3-bisphosphoglycerate-independent phosphoglycerate mutase</fullName>
        <shortName evidence="9">BPG-independent PGAM</shortName>
        <shortName evidence="9">Phosphoglyceromutase</shortName>
        <shortName evidence="9">iPGM</shortName>
        <ecNumber evidence="9 10">5.4.2.12</ecNumber>
    </recommendedName>
</protein>
<feature type="binding site" evidence="9 12">
    <location>
        <begin position="268"/>
        <end position="271"/>
    </location>
    <ligand>
        <name>substrate</name>
    </ligand>
</feature>
<evidence type="ECO:0000256" key="3">
    <source>
        <dbReference type="ARBA" id="ARBA00004798"/>
    </source>
</evidence>
<dbReference type="Gene3D" id="3.40.720.10">
    <property type="entry name" value="Alkaline Phosphatase, subunit A"/>
    <property type="match status" value="1"/>
</dbReference>
<feature type="binding site" evidence="9 12">
    <location>
        <position position="197"/>
    </location>
    <ligand>
        <name>substrate</name>
    </ligand>
</feature>
<feature type="domain" description="Metalloenzyme" evidence="14">
    <location>
        <begin position="17"/>
        <end position="514"/>
    </location>
</feature>
<evidence type="ECO:0000256" key="4">
    <source>
        <dbReference type="ARBA" id="ARBA00008819"/>
    </source>
</evidence>
<dbReference type="Proteomes" id="UP000247807">
    <property type="component" value="Unassembled WGS sequence"/>
</dbReference>
<dbReference type="InterPro" id="IPR011258">
    <property type="entry name" value="BPG-indep_PGM_N"/>
</dbReference>
<dbReference type="CDD" id="cd16010">
    <property type="entry name" value="iPGM"/>
    <property type="match status" value="1"/>
</dbReference>
<evidence type="ECO:0000256" key="8">
    <source>
        <dbReference type="ARBA" id="ARBA00023235"/>
    </source>
</evidence>
<dbReference type="InterPro" id="IPR006124">
    <property type="entry name" value="Metalloenzyme"/>
</dbReference>
<dbReference type="UniPathway" id="UPA00109">
    <property type="reaction ID" value="UER00186"/>
</dbReference>
<evidence type="ECO:0000256" key="2">
    <source>
        <dbReference type="ARBA" id="ARBA00002315"/>
    </source>
</evidence>
<accession>A0A318R2E8</accession>
<reference evidence="16 17" key="1">
    <citation type="journal article" date="2018" name="Appl. Environ. Microbiol.">
        <title>Genome rearrangement shapes Prochlorococcus ecological adaptation.</title>
        <authorList>
            <person name="Yan W."/>
            <person name="Wei S."/>
            <person name="Wang Q."/>
            <person name="Xiao X."/>
            <person name="Zeng Q."/>
            <person name="Jiao N."/>
            <person name="Zhang R."/>
        </authorList>
    </citation>
    <scope>NUCLEOTIDE SEQUENCE [LARGE SCALE GENOMIC DNA]</scope>
    <source>
        <strain evidence="16 17">XMU1408</strain>
    </source>
</reference>
<keyword evidence="7 9" id="KW-0464">Manganese</keyword>
<sequence length="541" mass="59148">MSSSNAAVSMTKSKVAPVVLAILDGWGHTEEIKNNAVKQASTPVMDALWHAYPHTLIEASGADVGLPDNQMGNSEVGHLTIGAGRIIQQELVRISNTVKENKLIENKPLDELSKNLKKNDGTLHIMGLCSDGGVHSHINHLCGLIQWAAEKELENVSLHLFTDGRDTSAKSASTYIKKIETTINSTGVGQISSICGRYWAMDRDNRWERTLKAYELLTNPNFIVSELSAEESLNKSYEEGITDEFLEPVRLSSSFLKDGDGVIFFNFRPDRARQLVKALKLKDFDGFERKNKIDIDVLTFTQYESGLPVSVAFPPEPLNDLLGQVVAKHGLNQYRTAETEKYPHVTYFLNGGIEKPLKGEVRHLVPSPRVATYDLQPEMSADELTESCIKAIDSGIYSLVVINFANPDMVGHSGIMDAAIKANEKVDSCVGKLLNSIGKLGGSLLITADHGNSEMMKGPDGQPWTAHTTNPVPVILVEGEKRKLKGYGNDIKLRECGGGLSDLAPTLLHLLNLPKPKAMTGSTLIEPINLPKKSNLIPQPA</sequence>
<dbReference type="NCBIfam" id="TIGR01307">
    <property type="entry name" value="pgm_bpd_ind"/>
    <property type="match status" value="1"/>
</dbReference>
<feature type="binding site" evidence="9 13">
    <location>
        <position position="467"/>
    </location>
    <ligand>
        <name>Mn(2+)</name>
        <dbReference type="ChEBI" id="CHEBI:29035"/>
        <label>1</label>
    </ligand>
</feature>
<evidence type="ECO:0000256" key="6">
    <source>
        <dbReference type="ARBA" id="ARBA00023152"/>
    </source>
</evidence>
<evidence type="ECO:0000259" key="14">
    <source>
        <dbReference type="Pfam" id="PF01676"/>
    </source>
</evidence>
<keyword evidence="5 9" id="KW-0479">Metal-binding</keyword>
<feature type="binding site" evidence="9 13">
    <location>
        <position position="24"/>
    </location>
    <ligand>
        <name>Mn(2+)</name>
        <dbReference type="ChEBI" id="CHEBI:29035"/>
        <label>2</label>
    </ligand>
</feature>
<dbReference type="GO" id="GO:0006007">
    <property type="term" value="P:glucose catabolic process"/>
    <property type="evidence" value="ECO:0007669"/>
    <property type="project" value="InterPro"/>
</dbReference>
<evidence type="ECO:0000256" key="7">
    <source>
        <dbReference type="ARBA" id="ARBA00023211"/>
    </source>
</evidence>
<feature type="binding site" evidence="9 13">
    <location>
        <position position="450"/>
    </location>
    <ligand>
        <name>Mn(2+)</name>
        <dbReference type="ChEBI" id="CHEBI:29035"/>
        <label>2</label>
    </ligand>
</feature>
<dbReference type="Pfam" id="PF01676">
    <property type="entry name" value="Metalloenzyme"/>
    <property type="match status" value="1"/>
</dbReference>
<evidence type="ECO:0000256" key="11">
    <source>
        <dbReference type="PIRSR" id="PIRSR001492-1"/>
    </source>
</evidence>
<keyword evidence="8 9" id="KW-0413">Isomerase</keyword>
<dbReference type="HAMAP" id="MF_01038">
    <property type="entry name" value="GpmI"/>
    <property type="match status" value="1"/>
</dbReference>
<comment type="subunit">
    <text evidence="9">Monomer.</text>
</comment>
<dbReference type="PIRSF" id="PIRSF001492">
    <property type="entry name" value="IPGAM"/>
    <property type="match status" value="1"/>
</dbReference>
<evidence type="ECO:0000256" key="9">
    <source>
        <dbReference type="HAMAP-Rule" id="MF_01038"/>
    </source>
</evidence>
<dbReference type="EMBL" id="QJUE01000005">
    <property type="protein sequence ID" value="PYE01307.1"/>
    <property type="molecule type" value="Genomic_DNA"/>
</dbReference>
<evidence type="ECO:0000256" key="5">
    <source>
        <dbReference type="ARBA" id="ARBA00022723"/>
    </source>
</evidence>
<evidence type="ECO:0000256" key="10">
    <source>
        <dbReference type="NCBIfam" id="TIGR01307"/>
    </source>
</evidence>
<feature type="binding site" evidence="9 12">
    <location>
        <position position="135"/>
    </location>
    <ligand>
        <name>substrate</name>
    </ligand>
</feature>
<evidence type="ECO:0000256" key="12">
    <source>
        <dbReference type="PIRSR" id="PIRSR001492-2"/>
    </source>
</evidence>
<comment type="caution">
    <text evidence="16">The sequence shown here is derived from an EMBL/GenBank/DDBJ whole genome shotgun (WGS) entry which is preliminary data.</text>
</comment>
<evidence type="ECO:0000313" key="16">
    <source>
        <dbReference type="EMBL" id="PYE01307.1"/>
    </source>
</evidence>
<dbReference type="EC" id="5.4.2.12" evidence="9 10"/>
<feature type="domain" description="BPG-independent PGAM N-terminal" evidence="15">
    <location>
        <begin position="94"/>
        <end position="304"/>
    </location>
</feature>
<comment type="function">
    <text evidence="2 9">Catalyzes the interconversion of 2-phosphoglycerate and 3-phosphoglycerate.</text>
</comment>
<evidence type="ECO:0000256" key="1">
    <source>
        <dbReference type="ARBA" id="ARBA00000370"/>
    </source>
</evidence>
<organism evidence="16 17">
    <name type="scientific">Prochlorococcus marinus XMU1408</name>
    <dbReference type="NCBI Taxonomy" id="2213228"/>
    <lineage>
        <taxon>Bacteria</taxon>
        <taxon>Bacillati</taxon>
        <taxon>Cyanobacteriota</taxon>
        <taxon>Cyanophyceae</taxon>
        <taxon>Synechococcales</taxon>
        <taxon>Prochlorococcaceae</taxon>
        <taxon>Prochlorococcus</taxon>
    </lineage>
</organism>
<dbReference type="InterPro" id="IPR036646">
    <property type="entry name" value="PGAM_B_sf"/>
</dbReference>
<feature type="binding site" evidence="9 13">
    <location>
        <position position="449"/>
    </location>
    <ligand>
        <name>Mn(2+)</name>
        <dbReference type="ChEBI" id="CHEBI:29035"/>
        <label>2</label>
    </ligand>
</feature>
<evidence type="ECO:0000259" key="15">
    <source>
        <dbReference type="Pfam" id="PF06415"/>
    </source>
</evidence>
<name>A0A318R2E8_PROMR</name>
<dbReference type="SUPFAM" id="SSF53649">
    <property type="entry name" value="Alkaline phosphatase-like"/>
    <property type="match status" value="1"/>
</dbReference>
<dbReference type="GO" id="GO:0030145">
    <property type="term" value="F:manganese ion binding"/>
    <property type="evidence" value="ECO:0007669"/>
    <property type="project" value="UniProtKB-UniRule"/>
</dbReference>
<feature type="binding site" evidence="9 13">
    <location>
        <position position="74"/>
    </location>
    <ligand>
        <name>Mn(2+)</name>
        <dbReference type="ChEBI" id="CHEBI:29035"/>
        <label>2</label>
    </ligand>
</feature>
<comment type="pathway">
    <text evidence="3 9">Carbohydrate degradation; glycolysis; pyruvate from D-glyceraldehyde 3-phosphate: step 3/5.</text>
</comment>
<dbReference type="Pfam" id="PF06415">
    <property type="entry name" value="iPGM_N"/>
    <property type="match status" value="1"/>
</dbReference>
<dbReference type="SUPFAM" id="SSF64158">
    <property type="entry name" value="2,3-Bisphosphoglycerate-independent phosphoglycerate mutase, substrate-binding domain"/>
    <property type="match status" value="1"/>
</dbReference>
<dbReference type="Gene3D" id="3.40.1450.10">
    <property type="entry name" value="BPG-independent phosphoglycerate mutase, domain B"/>
    <property type="match status" value="1"/>
</dbReference>
<comment type="similarity">
    <text evidence="4 9">Belongs to the BPG-independent phosphoglycerate mutase family.</text>
</comment>
<gene>
    <name evidence="9" type="primary">gpmI</name>
    <name evidence="16" type="ORF">DNJ73_07810</name>
</gene>
<dbReference type="PANTHER" id="PTHR31637:SF0">
    <property type="entry name" value="2,3-BISPHOSPHOGLYCERATE-INDEPENDENT PHOSPHOGLYCERATE MUTASE"/>
    <property type="match status" value="1"/>
</dbReference>
<dbReference type="InterPro" id="IPR005995">
    <property type="entry name" value="Pgm_bpd_ind"/>
</dbReference>
<evidence type="ECO:0000256" key="13">
    <source>
        <dbReference type="PIRSR" id="PIRSR001492-3"/>
    </source>
</evidence>
<dbReference type="GO" id="GO:0004619">
    <property type="term" value="F:phosphoglycerate mutase activity"/>
    <property type="evidence" value="ECO:0007669"/>
    <property type="project" value="UniProtKB-UniRule"/>
</dbReference>
<feature type="binding site" evidence="9 12">
    <location>
        <position position="341"/>
    </location>
    <ligand>
        <name>substrate</name>
    </ligand>
</feature>
<dbReference type="AlphaFoldDB" id="A0A318R2E8"/>
<dbReference type="PANTHER" id="PTHR31637">
    <property type="entry name" value="2,3-BISPHOSPHOGLYCERATE-INDEPENDENT PHOSPHOGLYCERATE MUTASE"/>
    <property type="match status" value="1"/>
</dbReference>
<dbReference type="GO" id="GO:0005829">
    <property type="term" value="C:cytosol"/>
    <property type="evidence" value="ECO:0007669"/>
    <property type="project" value="TreeGrafter"/>
</dbReference>
<dbReference type="GO" id="GO:0006096">
    <property type="term" value="P:glycolytic process"/>
    <property type="evidence" value="ECO:0007669"/>
    <property type="project" value="UniProtKB-UniRule"/>
</dbReference>
<dbReference type="InterPro" id="IPR017850">
    <property type="entry name" value="Alkaline_phosphatase_core_sf"/>
</dbReference>
<evidence type="ECO:0000313" key="17">
    <source>
        <dbReference type="Proteomes" id="UP000247807"/>
    </source>
</evidence>
<feature type="binding site" evidence="9 13">
    <location>
        <position position="408"/>
    </location>
    <ligand>
        <name>Mn(2+)</name>
        <dbReference type="ChEBI" id="CHEBI:29035"/>
        <label>1</label>
    </ligand>
</feature>
<comment type="catalytic activity">
    <reaction evidence="1 9">
        <text>(2R)-2-phosphoglycerate = (2R)-3-phosphoglycerate</text>
        <dbReference type="Rhea" id="RHEA:15901"/>
        <dbReference type="ChEBI" id="CHEBI:58272"/>
        <dbReference type="ChEBI" id="CHEBI:58289"/>
        <dbReference type="EC" id="5.4.2.12"/>
    </reaction>
</comment>
<feature type="binding site" evidence="9 13">
    <location>
        <position position="412"/>
    </location>
    <ligand>
        <name>Mn(2+)</name>
        <dbReference type="ChEBI" id="CHEBI:29035"/>
        <label>1</label>
    </ligand>
</feature>
<keyword evidence="6 9" id="KW-0324">Glycolysis</keyword>
<proteinExistence type="inferred from homology"/>